<accession>A0ABP0H4Y2</accession>
<evidence type="ECO:0000313" key="4">
    <source>
        <dbReference type="Proteomes" id="UP001642464"/>
    </source>
</evidence>
<dbReference type="EMBL" id="CAXAMM010000002">
    <property type="protein sequence ID" value="CAK8985272.1"/>
    <property type="molecule type" value="Genomic_DNA"/>
</dbReference>
<feature type="coiled-coil region" evidence="1">
    <location>
        <begin position="286"/>
        <end position="313"/>
    </location>
</feature>
<keyword evidence="2" id="KW-0732">Signal</keyword>
<evidence type="ECO:0000256" key="1">
    <source>
        <dbReference type="SAM" id="Coils"/>
    </source>
</evidence>
<comment type="caution">
    <text evidence="3">The sequence shown here is derived from an EMBL/GenBank/DDBJ whole genome shotgun (WGS) entry which is preliminary data.</text>
</comment>
<keyword evidence="4" id="KW-1185">Reference proteome</keyword>
<sequence>MMRTLILSLLGLLEASVLEEKVLESVASGAVHLALDGSGTVEQVEVPAERPFWKKAKKYDDDVEKSLEAANLTQDERQEVEKNLDDLLNHTNITLYQEWGVASLVQIERPNHTVALRNHSSTVTVKGTDPRLKALNEQHDNLTRLVHSQADVVAHTSANLAKNNEEIDKQELEVAHAGDLYNKAHADTLRAEKAFKDHMVALAIAKKRRDDLRRKAEEARKVLEQVGPQANAAEYHLNILMSRTPGLKEHAKSKDQDEDKMADYLEAEEKKAKDMQIKLTGDDSALQAAIVKLNGLNSDLKRIEEKIIHWNGEARPLAMVPVALVSLLLGFHGQL</sequence>
<evidence type="ECO:0000256" key="2">
    <source>
        <dbReference type="SAM" id="SignalP"/>
    </source>
</evidence>
<organism evidence="3 4">
    <name type="scientific">Durusdinium trenchii</name>
    <dbReference type="NCBI Taxonomy" id="1381693"/>
    <lineage>
        <taxon>Eukaryota</taxon>
        <taxon>Sar</taxon>
        <taxon>Alveolata</taxon>
        <taxon>Dinophyceae</taxon>
        <taxon>Suessiales</taxon>
        <taxon>Symbiodiniaceae</taxon>
        <taxon>Durusdinium</taxon>
    </lineage>
</organism>
<gene>
    <name evidence="3" type="ORF">SCF082_LOCUS72</name>
</gene>
<name>A0ABP0H4Y2_9DINO</name>
<keyword evidence="1" id="KW-0175">Coiled coil</keyword>
<proteinExistence type="predicted"/>
<feature type="signal peptide" evidence="2">
    <location>
        <begin position="1"/>
        <end position="19"/>
    </location>
</feature>
<reference evidence="3 4" key="1">
    <citation type="submission" date="2024-02" db="EMBL/GenBank/DDBJ databases">
        <authorList>
            <person name="Chen Y."/>
            <person name="Shah S."/>
            <person name="Dougan E. K."/>
            <person name="Thang M."/>
            <person name="Chan C."/>
        </authorList>
    </citation>
    <scope>NUCLEOTIDE SEQUENCE [LARGE SCALE GENOMIC DNA]</scope>
</reference>
<feature type="chain" id="PRO_5046533827" evidence="2">
    <location>
        <begin position="20"/>
        <end position="335"/>
    </location>
</feature>
<protein>
    <submittedName>
        <fullName evidence="3">Serine/threonine-protein phosphatase</fullName>
    </submittedName>
</protein>
<evidence type="ECO:0000313" key="3">
    <source>
        <dbReference type="EMBL" id="CAK8985272.1"/>
    </source>
</evidence>
<dbReference type="Proteomes" id="UP001642464">
    <property type="component" value="Unassembled WGS sequence"/>
</dbReference>
<feature type="coiled-coil region" evidence="1">
    <location>
        <begin position="63"/>
        <end position="90"/>
    </location>
</feature>